<keyword evidence="6 8" id="KW-0472">Membrane</keyword>
<feature type="transmembrane region" description="Helical" evidence="8">
    <location>
        <begin position="434"/>
        <end position="451"/>
    </location>
</feature>
<evidence type="ECO:0000256" key="3">
    <source>
        <dbReference type="ARBA" id="ARBA00022737"/>
    </source>
</evidence>
<dbReference type="SUPFAM" id="SSF48403">
    <property type="entry name" value="Ankyrin repeat"/>
    <property type="match status" value="1"/>
</dbReference>
<feature type="repeat" description="ANK" evidence="7">
    <location>
        <begin position="250"/>
        <end position="275"/>
    </location>
</feature>
<feature type="transmembrane region" description="Helical" evidence="8">
    <location>
        <begin position="352"/>
        <end position="372"/>
    </location>
</feature>
<feature type="repeat" description="ANK" evidence="7">
    <location>
        <begin position="108"/>
        <end position="146"/>
    </location>
</feature>
<dbReference type="PANTHER" id="PTHR24186:SF54">
    <property type="entry name" value="PGG DOMAIN-CONTAINING PROTEIN"/>
    <property type="match status" value="1"/>
</dbReference>
<evidence type="ECO:0000256" key="1">
    <source>
        <dbReference type="ARBA" id="ARBA00004141"/>
    </source>
</evidence>
<dbReference type="Gene3D" id="1.25.40.20">
    <property type="entry name" value="Ankyrin repeat-containing domain"/>
    <property type="match status" value="2"/>
</dbReference>
<feature type="transmembrane region" description="Helical" evidence="8">
    <location>
        <begin position="392"/>
        <end position="413"/>
    </location>
</feature>
<dbReference type="SMART" id="SM00248">
    <property type="entry name" value="ANK"/>
    <property type="match status" value="7"/>
</dbReference>
<keyword evidence="11" id="KW-1185">Reference proteome</keyword>
<dbReference type="PROSITE" id="PS50088">
    <property type="entry name" value="ANK_REPEAT"/>
    <property type="match status" value="2"/>
</dbReference>
<dbReference type="PROSITE" id="PS50297">
    <property type="entry name" value="ANK_REP_REGION"/>
    <property type="match status" value="1"/>
</dbReference>
<keyword evidence="4 8" id="KW-1133">Transmembrane helix</keyword>
<dbReference type="GO" id="GO:0005886">
    <property type="term" value="C:plasma membrane"/>
    <property type="evidence" value="ECO:0007669"/>
    <property type="project" value="TreeGrafter"/>
</dbReference>
<sequence length="501" mass="55168">MDEELLKAAMSGNVTKLEEMVAQNPQILLGTTSQGCTCLHISSIFGHRQFSDAVVAQNLSLLSSMNSYGKTPLIVSVENGHDVSLASELLQRYKELNLSDMILRQDNNGDNALHLAIRNGHSNLALELLAAEPRLSEGVNINNESPMYIAVLRGQNIISDKLLEISSSSHLGIFNENALHAAVRNGNPAAFRGNVAVTQEILNYCPDAPCCRQDGWTMLHEAIYTGHEEFTEFILKTPQLHKLINMRDINGETALHIAVKKCNPKVVHALLAHRAIDITVVSKLGDAPEGSLNDAAKRAKTLNWNEVLAMMKKANPQALTLLFSQEAKKEITYRSNEEIKSLTSTYTNNTSLVAILIATITFAAAFTLPGGYSNDSGSEGLPILVKKAAFKAFIISDTLAMCSSLAVAFICILTRWEDLEFLLYYRFYTKKLMWFAYGATTVAFATGLYTVMKSPVLWLAILICIVSTGSPFLAYLLAKWPILKLQCQLYPAFNSDLLDMV</sequence>
<dbReference type="PANTHER" id="PTHR24186">
    <property type="entry name" value="PROTEIN PHOSPHATASE 1 REGULATORY SUBUNIT"/>
    <property type="match status" value="1"/>
</dbReference>
<evidence type="ECO:0000256" key="2">
    <source>
        <dbReference type="ARBA" id="ARBA00022692"/>
    </source>
</evidence>
<keyword evidence="5 7" id="KW-0040">ANK repeat</keyword>
<feature type="transmembrane region" description="Helical" evidence="8">
    <location>
        <begin position="457"/>
        <end position="478"/>
    </location>
</feature>
<feature type="domain" description="PGG" evidence="9">
    <location>
        <begin position="346"/>
        <end position="451"/>
    </location>
</feature>
<comment type="subcellular location">
    <subcellularLocation>
        <location evidence="1">Membrane</location>
        <topology evidence="1">Multi-pass membrane protein</topology>
    </subcellularLocation>
</comment>
<evidence type="ECO:0000256" key="6">
    <source>
        <dbReference type="ARBA" id="ARBA00023136"/>
    </source>
</evidence>
<name>A0AAV8EER1_9POAL</name>
<dbReference type="InterPro" id="IPR026961">
    <property type="entry name" value="PGG_dom"/>
</dbReference>
<dbReference type="EMBL" id="JAMFTS010000003">
    <property type="protein sequence ID" value="KAJ4776702.1"/>
    <property type="molecule type" value="Genomic_DNA"/>
</dbReference>
<reference evidence="10" key="1">
    <citation type="submission" date="2022-08" db="EMBL/GenBank/DDBJ databases">
        <authorList>
            <person name="Marques A."/>
        </authorList>
    </citation>
    <scope>NUCLEOTIDE SEQUENCE</scope>
    <source>
        <strain evidence="10">RhyPub2mFocal</strain>
        <tissue evidence="10">Leaves</tissue>
    </source>
</reference>
<organism evidence="10 11">
    <name type="scientific">Rhynchospora pubera</name>
    <dbReference type="NCBI Taxonomy" id="906938"/>
    <lineage>
        <taxon>Eukaryota</taxon>
        <taxon>Viridiplantae</taxon>
        <taxon>Streptophyta</taxon>
        <taxon>Embryophyta</taxon>
        <taxon>Tracheophyta</taxon>
        <taxon>Spermatophyta</taxon>
        <taxon>Magnoliopsida</taxon>
        <taxon>Liliopsida</taxon>
        <taxon>Poales</taxon>
        <taxon>Cyperaceae</taxon>
        <taxon>Cyperoideae</taxon>
        <taxon>Rhynchosporeae</taxon>
        <taxon>Rhynchospora</taxon>
    </lineage>
</organism>
<evidence type="ECO:0000256" key="5">
    <source>
        <dbReference type="ARBA" id="ARBA00023043"/>
    </source>
</evidence>
<dbReference type="Pfam" id="PF13962">
    <property type="entry name" value="PGG"/>
    <property type="match status" value="1"/>
</dbReference>
<evidence type="ECO:0000313" key="11">
    <source>
        <dbReference type="Proteomes" id="UP001140206"/>
    </source>
</evidence>
<evidence type="ECO:0000259" key="9">
    <source>
        <dbReference type="Pfam" id="PF13962"/>
    </source>
</evidence>
<dbReference type="Proteomes" id="UP001140206">
    <property type="component" value="Chromosome 3"/>
</dbReference>
<evidence type="ECO:0000313" key="10">
    <source>
        <dbReference type="EMBL" id="KAJ4776702.1"/>
    </source>
</evidence>
<protein>
    <submittedName>
        <fullName evidence="10">Ankyrin repeat family protein</fullName>
    </submittedName>
</protein>
<accession>A0AAV8EER1</accession>
<keyword evidence="3" id="KW-0677">Repeat</keyword>
<dbReference type="InterPro" id="IPR036770">
    <property type="entry name" value="Ankyrin_rpt-contain_sf"/>
</dbReference>
<comment type="caution">
    <text evidence="10">The sequence shown here is derived from an EMBL/GenBank/DDBJ whole genome shotgun (WGS) entry which is preliminary data.</text>
</comment>
<keyword evidence="2 8" id="KW-0812">Transmembrane</keyword>
<dbReference type="Pfam" id="PF12796">
    <property type="entry name" value="Ank_2"/>
    <property type="match status" value="2"/>
</dbReference>
<evidence type="ECO:0000256" key="7">
    <source>
        <dbReference type="PROSITE-ProRule" id="PRU00023"/>
    </source>
</evidence>
<evidence type="ECO:0000256" key="8">
    <source>
        <dbReference type="SAM" id="Phobius"/>
    </source>
</evidence>
<dbReference type="AlphaFoldDB" id="A0AAV8EER1"/>
<dbReference type="InterPro" id="IPR002110">
    <property type="entry name" value="Ankyrin_rpt"/>
</dbReference>
<evidence type="ECO:0000256" key="4">
    <source>
        <dbReference type="ARBA" id="ARBA00022989"/>
    </source>
</evidence>
<proteinExistence type="predicted"/>
<gene>
    <name evidence="10" type="ORF">LUZ62_060959</name>
</gene>